<dbReference type="AlphaFoldDB" id="A0A0R0LX75"/>
<keyword evidence="2" id="KW-1185">Reference proteome</keyword>
<comment type="caution">
    <text evidence="1">The sequence shown here is derived from an EMBL/GenBank/DDBJ whole genome shotgun (WGS) entry which is preliminary data.</text>
</comment>
<dbReference type="Proteomes" id="UP000051530">
    <property type="component" value="Unassembled WGS sequence"/>
</dbReference>
<dbReference type="VEuPathDB" id="MicrosporidiaDB:M153_4870001244"/>
<name>A0A0R0LX75_9MICR</name>
<evidence type="ECO:0000313" key="2">
    <source>
        <dbReference type="Proteomes" id="UP000051530"/>
    </source>
</evidence>
<organism evidence="1 2">
    <name type="scientific">Pseudoloma neurophilia</name>
    <dbReference type="NCBI Taxonomy" id="146866"/>
    <lineage>
        <taxon>Eukaryota</taxon>
        <taxon>Fungi</taxon>
        <taxon>Fungi incertae sedis</taxon>
        <taxon>Microsporidia</taxon>
        <taxon>Pseudoloma</taxon>
    </lineage>
</organism>
<sequence length="394" mass="43066">MQMKRLARDSRQHVSPKRVHFNFAPFSSVHSAVGRPKMSHGINLSTRGGSFPMRHKYSNPSHQVKPVQMRGSKYSIPRTIIPPDLGSVLDVITQGTATINSEVFRITQEGDAAIDVATNNTTNSIKSAVQAEVTSVNTTLNTELTNIFNTNKVLIENAVATLTASENAESAQMIDAQKTVLLNAIYPLITNAEATITALTNTASSDELNNLITLITTENQNVYNQVAAIVNDPNNTNPILPQIVFPDVNAIANSITPGKTELKAEILLILQTLYNDIVTEVQSVTNTKLTEQTSILQTYSAQLVTQLESARNTVLSETSTLIDQTTTTEIGNITTILQTNNATLQTEYTTIIDTFNNEIETAINAVTQTEINNILPVIRQYNREVAAQIVLPTF</sequence>
<dbReference type="OrthoDB" id="2193419at2759"/>
<gene>
    <name evidence="1" type="ORF">M153_4870001244</name>
</gene>
<evidence type="ECO:0000313" key="1">
    <source>
        <dbReference type="EMBL" id="KRH93922.1"/>
    </source>
</evidence>
<reference evidence="1 2" key="1">
    <citation type="submission" date="2015-07" db="EMBL/GenBank/DDBJ databases">
        <title>The genome of Pseudoloma neurophilia, a relevant intracellular parasite of the zebrafish.</title>
        <authorList>
            <person name="Ndikumana S."/>
            <person name="Pelin A."/>
            <person name="Sanders J."/>
            <person name="Corradi N."/>
        </authorList>
    </citation>
    <scope>NUCLEOTIDE SEQUENCE [LARGE SCALE GENOMIC DNA]</scope>
    <source>
        <strain evidence="1 2">MK1</strain>
    </source>
</reference>
<proteinExistence type="predicted"/>
<accession>A0A0R0LX75</accession>
<dbReference type="EMBL" id="LGUB01000178">
    <property type="protein sequence ID" value="KRH93922.1"/>
    <property type="molecule type" value="Genomic_DNA"/>
</dbReference>
<protein>
    <submittedName>
        <fullName evidence="1">Uncharacterized protein</fullName>
    </submittedName>
</protein>